<keyword evidence="1" id="KW-0812">Transmembrane</keyword>
<keyword evidence="3" id="KW-1185">Reference proteome</keyword>
<reference evidence="2 3" key="1">
    <citation type="submission" date="2019-04" db="EMBL/GenBank/DDBJ databases">
        <title>Psychroflexus halotolerans sp. nov., isolated from a marine solar saltern.</title>
        <authorList>
            <person name="Feng X."/>
        </authorList>
    </citation>
    <scope>NUCLEOTIDE SEQUENCE [LARGE SCALE GENOMIC DNA]</scope>
    <source>
        <strain evidence="2 3">WDS2C27</strain>
    </source>
</reference>
<name>A0A4U5TT78_9FLAO</name>
<feature type="transmembrane region" description="Helical" evidence="1">
    <location>
        <begin position="97"/>
        <end position="120"/>
    </location>
</feature>
<accession>A0A4U5TT78</accession>
<dbReference type="RefSeq" id="WP_138930755.1">
    <property type="nucleotide sequence ID" value="NZ_SWMU01000001.1"/>
</dbReference>
<dbReference type="AlphaFoldDB" id="A0A4U5TT78"/>
<evidence type="ECO:0000313" key="3">
    <source>
        <dbReference type="Proteomes" id="UP000306552"/>
    </source>
</evidence>
<sequence length="155" mass="17875">MTTYLFPNSVKPWAWLILILGVIGGILATAFEFEPELFEMKVLSLYSTDDFFVQNNGFFKWMEQNIFDDICGVFIIIGGVLLGFSREKIEDEFIMQLRLSSLALAVYVNYGILLLAFLLIHGLDFFTVMIYNMFTLLLIFILIFQIKLKTAKDGR</sequence>
<gene>
    <name evidence="2" type="ORF">FCN74_01115</name>
</gene>
<dbReference type="EMBL" id="SWMU01000001">
    <property type="protein sequence ID" value="TKS57051.1"/>
    <property type="molecule type" value="Genomic_DNA"/>
</dbReference>
<feature type="transmembrane region" description="Helical" evidence="1">
    <location>
        <begin position="126"/>
        <end position="146"/>
    </location>
</feature>
<feature type="transmembrane region" description="Helical" evidence="1">
    <location>
        <begin position="66"/>
        <end position="85"/>
    </location>
</feature>
<evidence type="ECO:0000256" key="1">
    <source>
        <dbReference type="SAM" id="Phobius"/>
    </source>
</evidence>
<evidence type="ECO:0000313" key="2">
    <source>
        <dbReference type="EMBL" id="TKS57051.1"/>
    </source>
</evidence>
<dbReference type="Proteomes" id="UP000306552">
    <property type="component" value="Unassembled WGS sequence"/>
</dbReference>
<proteinExistence type="predicted"/>
<keyword evidence="1" id="KW-0472">Membrane</keyword>
<organism evidence="2 3">
    <name type="scientific">Mesohalobacter halotolerans</name>
    <dbReference type="NCBI Taxonomy" id="1883405"/>
    <lineage>
        <taxon>Bacteria</taxon>
        <taxon>Pseudomonadati</taxon>
        <taxon>Bacteroidota</taxon>
        <taxon>Flavobacteriia</taxon>
        <taxon>Flavobacteriales</taxon>
        <taxon>Flavobacteriaceae</taxon>
        <taxon>Mesohalobacter</taxon>
    </lineage>
</organism>
<feature type="transmembrane region" description="Helical" evidence="1">
    <location>
        <begin position="12"/>
        <end position="31"/>
    </location>
</feature>
<keyword evidence="1" id="KW-1133">Transmembrane helix</keyword>
<dbReference type="OrthoDB" id="894278at2"/>
<protein>
    <submittedName>
        <fullName evidence="2">Uncharacterized protein</fullName>
    </submittedName>
</protein>
<comment type="caution">
    <text evidence="2">The sequence shown here is derived from an EMBL/GenBank/DDBJ whole genome shotgun (WGS) entry which is preliminary data.</text>
</comment>